<name>A0A7G9YXY7_9EURY</name>
<evidence type="ECO:0000313" key="1">
    <source>
        <dbReference type="EMBL" id="QNO51736.1"/>
    </source>
</evidence>
<protein>
    <submittedName>
        <fullName evidence="2">Uncharacterized protein</fullName>
    </submittedName>
</protein>
<dbReference type="InterPro" id="IPR013783">
    <property type="entry name" value="Ig-like_fold"/>
</dbReference>
<evidence type="ECO:0000313" key="2">
    <source>
        <dbReference type="EMBL" id="QNO52871.1"/>
    </source>
</evidence>
<dbReference type="EMBL" id="MT631477">
    <property type="protein sequence ID" value="QNO51736.1"/>
    <property type="molecule type" value="Genomic_DNA"/>
</dbReference>
<accession>A0A7G9YXY7</accession>
<dbReference type="AlphaFoldDB" id="A0A7G9YXY7"/>
<reference evidence="2" key="1">
    <citation type="submission" date="2020-06" db="EMBL/GenBank/DDBJ databases">
        <title>Unique genomic features of the anaerobic methanotrophic archaea.</title>
        <authorList>
            <person name="Chadwick G.L."/>
            <person name="Skennerton C.T."/>
            <person name="Laso-Perez R."/>
            <person name="Leu A.O."/>
            <person name="Speth D.R."/>
            <person name="Yu H."/>
            <person name="Morgan-Lang C."/>
            <person name="Hatzenpichler R."/>
            <person name="Goudeau D."/>
            <person name="Malmstrom R."/>
            <person name="Brazelton W.J."/>
            <person name="Woyke T."/>
            <person name="Hallam S.J."/>
            <person name="Tyson G.W."/>
            <person name="Wegener G."/>
            <person name="Boetius A."/>
            <person name="Orphan V."/>
        </authorList>
    </citation>
    <scope>NUCLEOTIDE SEQUENCE</scope>
</reference>
<proteinExistence type="predicted"/>
<gene>
    <name evidence="2" type="ORF">DOLIJACH_00006</name>
    <name evidence="1" type="ORF">LBHPMFOL_00005</name>
</gene>
<dbReference type="Gene3D" id="2.60.40.10">
    <property type="entry name" value="Immunoglobulins"/>
    <property type="match status" value="1"/>
</dbReference>
<sequence>MLGGNKRKMLARKKMLASVSVLIMVLLVGAMITNAIPVPEPVETVLIRPPPPPPEKKGVDARIISYDNFAKSGETISIEGKVHNDGNSEITVELVPVMREEEEYWYKYSENVIKPGWVSVSPSEIDFGAQESTKFDISVSIPSDVKSGYYSGMIAIRTDKYPERIEHYSVQVYKPLEEPIVTEFCVVANSSKLVVTVKWNKDEKNLISTEGTVDVHLFDPDENEISQKTKVMTHISGYVNVFEYAPRPPKPIPVPVWESEGEIASANVRVHEHGQQAVIYQIENPASGTWKLEMKPENVMHFNYDIVVNPVENVKI</sequence>
<dbReference type="EMBL" id="MT631524">
    <property type="protein sequence ID" value="QNO52871.1"/>
    <property type="molecule type" value="Genomic_DNA"/>
</dbReference>
<organism evidence="2">
    <name type="scientific">Candidatus Methanophagaceae archaeon ANME-1 ERB6</name>
    <dbReference type="NCBI Taxonomy" id="2759912"/>
    <lineage>
        <taxon>Archaea</taxon>
        <taxon>Methanobacteriati</taxon>
        <taxon>Methanobacteriota</taxon>
        <taxon>Stenosarchaea group</taxon>
        <taxon>Methanomicrobia</taxon>
        <taxon>Candidatus Methanophagales</taxon>
        <taxon>Candidatus Methanophagaceae</taxon>
    </lineage>
</organism>